<accession>A0A975BPW8</accession>
<dbReference type="EMBL" id="CP061800">
    <property type="protein sequence ID" value="QTA89527.1"/>
    <property type="molecule type" value="Genomic_DNA"/>
</dbReference>
<dbReference type="KEGG" id="dmm:dnm_055830"/>
<evidence type="ECO:0000313" key="3">
    <source>
        <dbReference type="EMBL" id="QTA89527.1"/>
    </source>
</evidence>
<dbReference type="PANTHER" id="PTHR32266">
    <property type="entry name" value="NICOTIANAMINE SYNTHASE 3"/>
    <property type="match status" value="1"/>
</dbReference>
<evidence type="ECO:0000256" key="2">
    <source>
        <dbReference type="ARBA" id="ARBA00022691"/>
    </source>
</evidence>
<dbReference type="Pfam" id="PF03059">
    <property type="entry name" value="NAS"/>
    <property type="match status" value="1"/>
</dbReference>
<keyword evidence="4" id="KW-1185">Reference proteome</keyword>
<evidence type="ECO:0000313" key="4">
    <source>
        <dbReference type="Proteomes" id="UP000663722"/>
    </source>
</evidence>
<dbReference type="RefSeq" id="WP_207678108.1">
    <property type="nucleotide sequence ID" value="NZ_CP061800.1"/>
</dbReference>
<dbReference type="PANTHER" id="PTHR32266:SF12">
    <property type="entry name" value="NICOTIANAMINE SYNTHASE 3"/>
    <property type="match status" value="1"/>
</dbReference>
<dbReference type="GO" id="GO:0030418">
    <property type="term" value="P:nicotianamine biosynthetic process"/>
    <property type="evidence" value="ECO:0007669"/>
    <property type="project" value="InterPro"/>
</dbReference>
<name>A0A975BPW8_9BACT</name>
<reference evidence="3" key="1">
    <citation type="journal article" date="2021" name="Microb. Physiol.">
        <title>Proteogenomic Insights into the Physiology of Marine, Sulfate-Reducing, Filamentous Desulfonema limicola and Desulfonema magnum.</title>
        <authorList>
            <person name="Schnaars V."/>
            <person name="Wohlbrand L."/>
            <person name="Scheve S."/>
            <person name="Hinrichs C."/>
            <person name="Reinhardt R."/>
            <person name="Rabus R."/>
        </authorList>
    </citation>
    <scope>NUCLEOTIDE SEQUENCE</scope>
    <source>
        <strain evidence="3">4be13</strain>
    </source>
</reference>
<proteinExistence type="predicted"/>
<dbReference type="InterPro" id="IPR029063">
    <property type="entry name" value="SAM-dependent_MTases_sf"/>
</dbReference>
<dbReference type="PROSITE" id="PS51142">
    <property type="entry name" value="NAS"/>
    <property type="match status" value="1"/>
</dbReference>
<keyword evidence="1" id="KW-0808">Transferase</keyword>
<dbReference type="Gene3D" id="3.40.50.150">
    <property type="entry name" value="Vaccinia Virus protein VP39"/>
    <property type="match status" value="1"/>
</dbReference>
<gene>
    <name evidence="3" type="ORF">dnm_055830</name>
</gene>
<sequence>MHNISYAHTHELDESDFSGCCRDCDASVNIIKPHIIAFARRIRKYSPEMLASLSLEELCQLYQLLDDLAHLNTGDHLAGLILEQLEIRQELPTIRSYYTLFFSIHEVQLAEKLLKSADPWNTLKSFPLYPRYEALVRNQIQAMQITKNSRLAFVGSGPVPMSLILMSHLCGLRSVGLDISSQSVELSRKVIRHLGLEEDIEIIHGDESCLKELEWNMVLIAALAEPKAHIFQNLHNLLKHRGNHIPIIFRTYTGMRAVLYEPVQPGDISGFKIVREIFPTGRVNNTTVFAELNA</sequence>
<dbReference type="Proteomes" id="UP000663722">
    <property type="component" value="Chromosome"/>
</dbReference>
<dbReference type="InterPro" id="IPR004298">
    <property type="entry name" value="Nicotian_synth"/>
</dbReference>
<dbReference type="AlphaFoldDB" id="A0A975BPW8"/>
<dbReference type="GO" id="GO:0030410">
    <property type="term" value="F:nicotianamine synthase activity"/>
    <property type="evidence" value="ECO:0007669"/>
    <property type="project" value="InterPro"/>
</dbReference>
<evidence type="ECO:0000256" key="1">
    <source>
        <dbReference type="ARBA" id="ARBA00022679"/>
    </source>
</evidence>
<keyword evidence="2" id="KW-0949">S-adenosyl-L-methionine</keyword>
<protein>
    <submittedName>
        <fullName evidence="3">Nicotianamine synthase family protein</fullName>
    </submittedName>
</protein>
<organism evidence="3 4">
    <name type="scientific">Desulfonema magnum</name>
    <dbReference type="NCBI Taxonomy" id="45655"/>
    <lineage>
        <taxon>Bacteria</taxon>
        <taxon>Pseudomonadati</taxon>
        <taxon>Thermodesulfobacteriota</taxon>
        <taxon>Desulfobacteria</taxon>
        <taxon>Desulfobacterales</taxon>
        <taxon>Desulfococcaceae</taxon>
        <taxon>Desulfonema</taxon>
    </lineage>
</organism>
<dbReference type="SUPFAM" id="SSF53335">
    <property type="entry name" value="S-adenosyl-L-methionine-dependent methyltransferases"/>
    <property type="match status" value="1"/>
</dbReference>